<gene>
    <name evidence="2" type="ORF">FE257_005314</name>
</gene>
<name>A0AAD4CAA9_ASPNN</name>
<dbReference type="Proteomes" id="UP001194746">
    <property type="component" value="Unassembled WGS sequence"/>
</dbReference>
<evidence type="ECO:0000313" key="3">
    <source>
        <dbReference type="Proteomes" id="UP001194746"/>
    </source>
</evidence>
<organism evidence="2 3">
    <name type="scientific">Aspergillus nanangensis</name>
    <dbReference type="NCBI Taxonomy" id="2582783"/>
    <lineage>
        <taxon>Eukaryota</taxon>
        <taxon>Fungi</taxon>
        <taxon>Dikarya</taxon>
        <taxon>Ascomycota</taxon>
        <taxon>Pezizomycotina</taxon>
        <taxon>Eurotiomycetes</taxon>
        <taxon>Eurotiomycetidae</taxon>
        <taxon>Eurotiales</taxon>
        <taxon>Aspergillaceae</taxon>
        <taxon>Aspergillus</taxon>
        <taxon>Aspergillus subgen. Circumdati</taxon>
    </lineage>
</organism>
<comment type="caution">
    <text evidence="2">The sequence shown here is derived from an EMBL/GenBank/DDBJ whole genome shotgun (WGS) entry which is preliminary data.</text>
</comment>
<reference evidence="2" key="1">
    <citation type="journal article" date="2019" name="Beilstein J. Org. Chem.">
        <title>Nanangenines: drimane sesquiterpenoids as the dominant metabolite cohort of a novel Australian fungus, Aspergillus nanangensis.</title>
        <authorList>
            <person name="Lacey H.J."/>
            <person name="Gilchrist C.L.M."/>
            <person name="Crombie A."/>
            <person name="Kalaitzis J.A."/>
            <person name="Vuong D."/>
            <person name="Rutledge P.J."/>
            <person name="Turner P."/>
            <person name="Pitt J.I."/>
            <person name="Lacey E."/>
            <person name="Chooi Y.H."/>
            <person name="Piggott A.M."/>
        </authorList>
    </citation>
    <scope>NUCLEOTIDE SEQUENCE</scope>
    <source>
        <strain evidence="2">MST-FP2251</strain>
    </source>
</reference>
<dbReference type="AlphaFoldDB" id="A0AAD4CAA9"/>
<evidence type="ECO:0000256" key="1">
    <source>
        <dbReference type="SAM" id="MobiDB-lite"/>
    </source>
</evidence>
<reference evidence="2" key="2">
    <citation type="submission" date="2020-02" db="EMBL/GenBank/DDBJ databases">
        <authorList>
            <person name="Gilchrist C.L.M."/>
            <person name="Chooi Y.-H."/>
        </authorList>
    </citation>
    <scope>NUCLEOTIDE SEQUENCE</scope>
    <source>
        <strain evidence="2">MST-FP2251</strain>
    </source>
</reference>
<proteinExistence type="predicted"/>
<feature type="region of interest" description="Disordered" evidence="1">
    <location>
        <begin position="447"/>
        <end position="489"/>
    </location>
</feature>
<dbReference type="EMBL" id="VCAU01000224">
    <property type="protein sequence ID" value="KAF9882755.1"/>
    <property type="molecule type" value="Genomic_DNA"/>
</dbReference>
<accession>A0AAD4CAA9</accession>
<keyword evidence="3" id="KW-1185">Reference proteome</keyword>
<feature type="compositionally biased region" description="Low complexity" evidence="1">
    <location>
        <begin position="479"/>
        <end position="489"/>
    </location>
</feature>
<protein>
    <submittedName>
        <fullName evidence="2">Uncharacterized protein</fullName>
    </submittedName>
</protein>
<dbReference type="PANTHER" id="PTHR38122:SF1">
    <property type="entry name" value="GLYCOPROTEIN X"/>
    <property type="match status" value="1"/>
</dbReference>
<dbReference type="PANTHER" id="PTHR38122">
    <property type="entry name" value="GLYCOPROTEIN X"/>
    <property type="match status" value="1"/>
</dbReference>
<feature type="compositionally biased region" description="Polar residues" evidence="1">
    <location>
        <begin position="462"/>
        <end position="471"/>
    </location>
</feature>
<sequence length="526" mass="56162">MVLLYTGGAIGTLTASSLSWHLPSAQIFSSSVFLYDDRFTAVDPNVNSRHKRSIAVRAISTKTITRTFTSTDLTDCDCTDTTSKFTTRTTLASTVSATATQSETTTVSDVNSSPRPETTATATATVIQTDAVGTTRTLSDTVSVTETTTATVSQATTATLKVTVYKTSTATESALATLSEVHTGPSQSTITVTKNITVVTSPQLTRDAEKAKMITDSEIGTETVAVTFPGVTRTVNAVTLKDYTTDVASAHTSLDSPVQVSICPSRIINPSYTPPWPQPTDYTWGCPPGLLCHPEEKACNFEAGPPADSYRCRPEECIPLPPLLPPQSWSGRIGTFDISPGYFNLNPALFGLSHRIFRFPMGIELGRRIEPLTVPGDCYPECNDAMLEAQKGKRPELCESGSAFYRLLDNCKLCVEAANSTATTARILPNFQQFLFYCRASSPMTVPPTSSSPPKSPLAATYRSNPSSTAVSPIPGAKTSSSPSSTPLSSTPSVTSLLFQGGGAATKVYSAWTATIWSCLVILFRH</sequence>
<evidence type="ECO:0000313" key="2">
    <source>
        <dbReference type="EMBL" id="KAF9882755.1"/>
    </source>
</evidence>